<keyword evidence="8 11" id="KW-0472">Membrane</keyword>
<comment type="subcellular location">
    <subcellularLocation>
        <location evidence="1 11">Cell outer membrane</location>
        <topology evidence="1 11">Multi-pass membrane protein</topology>
    </subcellularLocation>
</comment>
<proteinExistence type="inferred from homology"/>
<name>A0A2N7W3N2_9BURK</name>
<evidence type="ECO:0000256" key="3">
    <source>
        <dbReference type="ARBA" id="ARBA00022448"/>
    </source>
</evidence>
<feature type="domain" description="TonB-dependent receptor-like beta-barrel" evidence="13">
    <location>
        <begin position="163"/>
        <end position="593"/>
    </location>
</feature>
<dbReference type="Pfam" id="PF07715">
    <property type="entry name" value="Plug"/>
    <property type="match status" value="1"/>
</dbReference>
<evidence type="ECO:0000256" key="5">
    <source>
        <dbReference type="ARBA" id="ARBA00022692"/>
    </source>
</evidence>
<keyword evidence="3 11" id="KW-0813">Transport</keyword>
<dbReference type="SUPFAM" id="SSF56935">
    <property type="entry name" value="Porins"/>
    <property type="match status" value="1"/>
</dbReference>
<protein>
    <submittedName>
        <fullName evidence="15">TonB-dependent receptor</fullName>
    </submittedName>
</protein>
<sequence>MPLEALMQVKVRTATLLSQSVADAPAAVVVLTAKDIEAYGWRTLADALASLPGLYTSYDRTYSYLGGRGFQRPGDYNSRFLLLIDGMRVNDTVYDQAPIGDDFPLDMDLVERIEYVPGPGSAVYGSNALFGVINVVTKKGSDINGTQVAGSVGSFGEKRARASYGWHGDSGADLVLSATGYDRSGQDLYYPEFDTPDQNNGVAHGLDYDRAQYLFAKFAYQGFKISAGYGSRTKGVPTAPYQAIFNTPQSTSDAHSFIDAKYRHAVTNGLEIASEVYWERYDYQSVGLYGQPPVGNVDGDKAIWYGADVHATVSSVPRNKFVVGISALRDAARDQYNYNADPYQLILDDRRSSNSVGLYAEDEIQLPWHFTLNAGVRIDHDSNAGTNVSPRLALNYKPTDVDTFKLLYGRAYRAPNAYELYYTIPVPGGQLGNSLLKPERIATTEFIYERAFGENAHATVSLFHYDVRDLITETPDPSGVFIFENVNHATANGVELAYEQDVASIARIRASYSWQLARDSATGGVLQNSPRHLGKLNVTVPLLHNAARVGAELRCESARLAEAGSAAGYCLGNVTIGSERLIPHADVSFSVYNVTDKRYADPAGPNFTQNVIPQQSRTFLFKLVYGF</sequence>
<dbReference type="Proteomes" id="UP000235616">
    <property type="component" value="Unassembled WGS sequence"/>
</dbReference>
<evidence type="ECO:0000259" key="13">
    <source>
        <dbReference type="Pfam" id="PF00593"/>
    </source>
</evidence>
<evidence type="ECO:0000256" key="8">
    <source>
        <dbReference type="ARBA" id="ARBA00023136"/>
    </source>
</evidence>
<dbReference type="InterPro" id="IPR000531">
    <property type="entry name" value="Beta-barrel_TonB"/>
</dbReference>
<dbReference type="PANTHER" id="PTHR30069:SF29">
    <property type="entry name" value="HEMOGLOBIN AND HEMOGLOBIN-HAPTOGLOBIN-BINDING PROTEIN 1-RELATED"/>
    <property type="match status" value="1"/>
</dbReference>
<keyword evidence="16" id="KW-1185">Reference proteome</keyword>
<dbReference type="AlphaFoldDB" id="A0A2N7W3N2"/>
<evidence type="ECO:0000256" key="10">
    <source>
        <dbReference type="ARBA" id="ARBA00023237"/>
    </source>
</evidence>
<dbReference type="EMBL" id="PNYA01000001">
    <property type="protein sequence ID" value="PMS23983.1"/>
    <property type="molecule type" value="Genomic_DNA"/>
</dbReference>
<keyword evidence="5 11" id="KW-0812">Transmembrane</keyword>
<dbReference type="PANTHER" id="PTHR30069">
    <property type="entry name" value="TONB-DEPENDENT OUTER MEMBRANE RECEPTOR"/>
    <property type="match status" value="1"/>
</dbReference>
<dbReference type="Gene3D" id="2.170.130.10">
    <property type="entry name" value="TonB-dependent receptor, plug domain"/>
    <property type="match status" value="1"/>
</dbReference>
<dbReference type="GO" id="GO:0009279">
    <property type="term" value="C:cell outer membrane"/>
    <property type="evidence" value="ECO:0007669"/>
    <property type="project" value="UniProtKB-SubCell"/>
</dbReference>
<comment type="similarity">
    <text evidence="2 11 12">Belongs to the TonB-dependent receptor family.</text>
</comment>
<evidence type="ECO:0000256" key="12">
    <source>
        <dbReference type="RuleBase" id="RU003357"/>
    </source>
</evidence>
<feature type="domain" description="TonB-dependent receptor plug" evidence="14">
    <location>
        <begin position="21"/>
        <end position="132"/>
    </location>
</feature>
<evidence type="ECO:0000259" key="14">
    <source>
        <dbReference type="Pfam" id="PF07715"/>
    </source>
</evidence>
<keyword evidence="7 12" id="KW-0798">TonB box</keyword>
<dbReference type="Pfam" id="PF00593">
    <property type="entry name" value="TonB_dep_Rec_b-barrel"/>
    <property type="match status" value="1"/>
</dbReference>
<gene>
    <name evidence="15" type="ORF">C0Z18_01610</name>
</gene>
<dbReference type="InterPro" id="IPR012910">
    <property type="entry name" value="Plug_dom"/>
</dbReference>
<evidence type="ECO:0000256" key="4">
    <source>
        <dbReference type="ARBA" id="ARBA00022452"/>
    </source>
</evidence>
<dbReference type="PROSITE" id="PS52016">
    <property type="entry name" value="TONB_DEPENDENT_REC_3"/>
    <property type="match status" value="1"/>
</dbReference>
<organism evidence="15 16">
    <name type="scientific">Trinickia dabaoshanensis</name>
    <dbReference type="NCBI Taxonomy" id="564714"/>
    <lineage>
        <taxon>Bacteria</taxon>
        <taxon>Pseudomonadati</taxon>
        <taxon>Pseudomonadota</taxon>
        <taxon>Betaproteobacteria</taxon>
        <taxon>Burkholderiales</taxon>
        <taxon>Burkholderiaceae</taxon>
        <taxon>Trinickia</taxon>
    </lineage>
</organism>
<dbReference type="Gene3D" id="2.40.170.20">
    <property type="entry name" value="TonB-dependent receptor, beta-barrel domain"/>
    <property type="match status" value="1"/>
</dbReference>
<keyword evidence="10 11" id="KW-0998">Cell outer membrane</keyword>
<evidence type="ECO:0000256" key="9">
    <source>
        <dbReference type="ARBA" id="ARBA00023170"/>
    </source>
</evidence>
<evidence type="ECO:0000313" key="15">
    <source>
        <dbReference type="EMBL" id="PMS23983.1"/>
    </source>
</evidence>
<dbReference type="InterPro" id="IPR036942">
    <property type="entry name" value="Beta-barrel_TonB_sf"/>
</dbReference>
<keyword evidence="4 11" id="KW-1134">Transmembrane beta strand</keyword>
<keyword evidence="6" id="KW-0732">Signal</keyword>
<dbReference type="RefSeq" id="WP_102643694.1">
    <property type="nucleotide sequence ID" value="NZ_PNYA01000001.1"/>
</dbReference>
<evidence type="ECO:0000256" key="1">
    <source>
        <dbReference type="ARBA" id="ARBA00004571"/>
    </source>
</evidence>
<keyword evidence="9 15" id="KW-0675">Receptor</keyword>
<evidence type="ECO:0000256" key="11">
    <source>
        <dbReference type="PROSITE-ProRule" id="PRU01360"/>
    </source>
</evidence>
<comment type="caution">
    <text evidence="15">The sequence shown here is derived from an EMBL/GenBank/DDBJ whole genome shotgun (WGS) entry which is preliminary data.</text>
</comment>
<dbReference type="InterPro" id="IPR039426">
    <property type="entry name" value="TonB-dep_rcpt-like"/>
</dbReference>
<dbReference type="InterPro" id="IPR037066">
    <property type="entry name" value="Plug_dom_sf"/>
</dbReference>
<dbReference type="OrthoDB" id="183532at2"/>
<evidence type="ECO:0000256" key="2">
    <source>
        <dbReference type="ARBA" id="ARBA00009810"/>
    </source>
</evidence>
<dbReference type="GO" id="GO:0015344">
    <property type="term" value="F:siderophore uptake transmembrane transporter activity"/>
    <property type="evidence" value="ECO:0007669"/>
    <property type="project" value="TreeGrafter"/>
</dbReference>
<evidence type="ECO:0000256" key="7">
    <source>
        <dbReference type="ARBA" id="ARBA00023077"/>
    </source>
</evidence>
<evidence type="ECO:0000256" key="6">
    <source>
        <dbReference type="ARBA" id="ARBA00022729"/>
    </source>
</evidence>
<evidence type="ECO:0000313" key="16">
    <source>
        <dbReference type="Proteomes" id="UP000235616"/>
    </source>
</evidence>
<dbReference type="GO" id="GO:0044718">
    <property type="term" value="P:siderophore transmembrane transport"/>
    <property type="evidence" value="ECO:0007669"/>
    <property type="project" value="TreeGrafter"/>
</dbReference>
<reference evidence="15 16" key="1">
    <citation type="submission" date="2018-01" db="EMBL/GenBank/DDBJ databases">
        <title>Whole genome analyses suggest that Burkholderia sensu lato contains two further novel genera in the rhizoxinica-symbiotica group Mycetohabitans gen. nov., and Trinickia gen. nov.: implications for the evolution of diazotrophy and nodulation in the Burkholderiaceae.</title>
        <authorList>
            <person name="Estrada-de los Santos P."/>
            <person name="Palmer M."/>
            <person name="Chavez-Ramirez B."/>
            <person name="Beukes C."/>
            <person name="Steenkamp E.T."/>
            <person name="Hirsch A.M."/>
            <person name="Manyaka P."/>
            <person name="Maluk M."/>
            <person name="Lafos M."/>
            <person name="Crook M."/>
            <person name="Gross E."/>
            <person name="Simon M.F."/>
            <person name="Bueno dos Reis Junior F."/>
            <person name="Poole P.S."/>
            <person name="Venter S.N."/>
            <person name="James E.K."/>
        </authorList>
    </citation>
    <scope>NUCLEOTIDE SEQUENCE [LARGE SCALE GENOMIC DNA]</scope>
    <source>
        <strain evidence="15 16">GIMN1.004</strain>
    </source>
</reference>
<accession>A0A2N7W3N2</accession>